<dbReference type="HOGENOM" id="CLU_1127607_0_0_6"/>
<dbReference type="KEGG" id="cbd:CBUD_0615"/>
<organism evidence="5 6">
    <name type="scientific">Coxiella burnetii (strain Dugway 5J108-111)</name>
    <dbReference type="NCBI Taxonomy" id="434922"/>
    <lineage>
        <taxon>Bacteria</taxon>
        <taxon>Pseudomonadati</taxon>
        <taxon>Pseudomonadota</taxon>
        <taxon>Gammaproteobacteria</taxon>
        <taxon>Legionellales</taxon>
        <taxon>Coxiellaceae</taxon>
        <taxon>Coxiella</taxon>
    </lineage>
</organism>
<comment type="similarity">
    <text evidence="1">Belongs to the outer membrane OOP (TC 1.B.6) superfamily. OmpA family.</text>
</comment>
<dbReference type="Proteomes" id="UP000008555">
    <property type="component" value="Chromosome"/>
</dbReference>
<dbReference type="EMBL" id="CP000733">
    <property type="protein sequence ID" value="ABS78172.2"/>
    <property type="molecule type" value="Genomic_DNA"/>
</dbReference>
<dbReference type="GO" id="GO:0046930">
    <property type="term" value="C:pore complex"/>
    <property type="evidence" value="ECO:0007669"/>
    <property type="project" value="UniProtKB-KW"/>
</dbReference>
<evidence type="ECO:0000259" key="4">
    <source>
        <dbReference type="Pfam" id="PF01389"/>
    </source>
</evidence>
<dbReference type="GO" id="GO:0015288">
    <property type="term" value="F:porin activity"/>
    <property type="evidence" value="ECO:0007669"/>
    <property type="project" value="UniProtKB-KW"/>
</dbReference>
<proteinExistence type="inferred from homology"/>
<keyword evidence="3" id="KW-0812">Transmembrane</keyword>
<dbReference type="AlphaFoldDB" id="A9KBS0"/>
<name>A9KBS0_COXBN</name>
<evidence type="ECO:0000256" key="2">
    <source>
        <dbReference type="ARBA" id="ARBA00023114"/>
    </source>
</evidence>
<reference evidence="5 6" key="1">
    <citation type="journal article" date="2009" name="Infect. Immun.">
        <title>Comparative genomics reveal extensive transposon-mediated genomic plasticity and diversity among potential effector proteins within the genus Coxiella.</title>
        <authorList>
            <person name="Beare P.A."/>
            <person name="Unsworth N."/>
            <person name="Andoh M."/>
            <person name="Voth D.E."/>
            <person name="Omsland A."/>
            <person name="Gilk S.D."/>
            <person name="Williams K.P."/>
            <person name="Sobral B.W."/>
            <person name="Kupko J.J.III."/>
            <person name="Porcella S.F."/>
            <person name="Samuel J.E."/>
            <person name="Heinzen R.A."/>
        </authorList>
    </citation>
    <scope>NUCLEOTIDE SEQUENCE [LARGE SCALE GENOMIC DNA]</scope>
    <source>
        <strain evidence="5 6">Dugway 5J108-111</strain>
    </source>
</reference>
<keyword evidence="2" id="KW-0406">Ion transport</keyword>
<dbReference type="Gene3D" id="2.40.160.20">
    <property type="match status" value="1"/>
</dbReference>
<evidence type="ECO:0000256" key="1">
    <source>
        <dbReference type="ARBA" id="ARBA00005710"/>
    </source>
</evidence>
<keyword evidence="3" id="KW-0472">Membrane</keyword>
<protein>
    <recommendedName>
        <fullName evidence="4">Outer membrane protein OmpA-like transmembrane domain-containing protein</fullName>
    </recommendedName>
</protein>
<evidence type="ECO:0000313" key="6">
    <source>
        <dbReference type="Proteomes" id="UP000008555"/>
    </source>
</evidence>
<dbReference type="Pfam" id="PF01389">
    <property type="entry name" value="OmpA_membrane"/>
    <property type="match status" value="1"/>
</dbReference>
<sequence length="294" mass="32371">MRRRQFHKAVAIIDRSGIRGIATSQLDCSRVIKSAIFQKVNQLKGGQLMKSLLSKILRRLLILLTAIVCYQTAPAFHGVSGFYLGAGLGAGWSSASQKSFTELREPPSIFGVGTAQLIHASNAVFKAMVGYQLYCIALEMGYIRPPSFTEHDAGIIQGNIVPPVTLLGGFESNEKSSLNLLNLTAKLLYPTRLIDLFLGGGLAIVYKNAHSRVSIAKFGIINPETIVVQAPRVKTTFYRPQVVAGFNVHLAHHLMLITEYMRVFGRRNIGVVDAAKNFLPDINTITFSLAYFFR</sequence>
<gene>
    <name evidence="5" type="ordered locus">CBUD_0615</name>
</gene>
<dbReference type="InterPro" id="IPR011250">
    <property type="entry name" value="OMP/PagP_B-barrel"/>
</dbReference>
<keyword evidence="2" id="KW-0626">Porin</keyword>
<keyword evidence="2" id="KW-0813">Transport</keyword>
<dbReference type="SUPFAM" id="SSF56925">
    <property type="entry name" value="OMPA-like"/>
    <property type="match status" value="1"/>
</dbReference>
<dbReference type="GO" id="GO:0009279">
    <property type="term" value="C:cell outer membrane"/>
    <property type="evidence" value="ECO:0007669"/>
    <property type="project" value="InterPro"/>
</dbReference>
<feature type="transmembrane region" description="Helical" evidence="3">
    <location>
        <begin position="60"/>
        <end position="84"/>
    </location>
</feature>
<feature type="domain" description="Outer membrane protein OmpA-like transmembrane" evidence="4">
    <location>
        <begin position="81"/>
        <end position="293"/>
    </location>
</feature>
<evidence type="ECO:0000256" key="3">
    <source>
        <dbReference type="SAM" id="Phobius"/>
    </source>
</evidence>
<evidence type="ECO:0000313" key="5">
    <source>
        <dbReference type="EMBL" id="ABS78172.2"/>
    </source>
</evidence>
<accession>A9KBS0</accession>
<dbReference type="InterPro" id="IPR000498">
    <property type="entry name" value="OmpA-like_TM_dom"/>
</dbReference>
<keyword evidence="3" id="KW-1133">Transmembrane helix</keyword>